<dbReference type="RefSeq" id="WP_342949723.1">
    <property type="nucleotide sequence ID" value="NZ_JAYMRV010000013.1"/>
</dbReference>
<evidence type="ECO:0000313" key="1">
    <source>
        <dbReference type="EMBL" id="MEM5425907.1"/>
    </source>
</evidence>
<protein>
    <submittedName>
        <fullName evidence="1">Uncharacterized protein</fullName>
    </submittedName>
</protein>
<gene>
    <name evidence="1" type="ORF">VSR73_33255</name>
</gene>
<name>A0ABU9S0Q1_9BURK</name>
<dbReference type="EMBL" id="JAYMRV010000013">
    <property type="protein sequence ID" value="MEM5425907.1"/>
    <property type="molecule type" value="Genomic_DNA"/>
</dbReference>
<sequence length="87" mass="9447">MSNLIDQEIAHIRHAVSVSLARDLAGPVFPASYWRHRLHALLDTGRVNKSQLGEIDSLLLMLDLNELNLAAAACAFAARKDPGETVG</sequence>
<dbReference type="Proteomes" id="UP001489897">
    <property type="component" value="Unassembled WGS sequence"/>
</dbReference>
<organism evidence="1 2">
    <name type="scientific">Paraburkholderia ferrariae</name>
    <dbReference type="NCBI Taxonomy" id="386056"/>
    <lineage>
        <taxon>Bacteria</taxon>
        <taxon>Pseudomonadati</taxon>
        <taxon>Pseudomonadota</taxon>
        <taxon>Betaproteobacteria</taxon>
        <taxon>Burkholderiales</taxon>
        <taxon>Burkholderiaceae</taxon>
        <taxon>Paraburkholderia</taxon>
    </lineage>
</organism>
<proteinExistence type="predicted"/>
<keyword evidence="2" id="KW-1185">Reference proteome</keyword>
<accession>A0ABU9S0Q1</accession>
<reference evidence="1 2" key="1">
    <citation type="submission" date="2024-01" db="EMBL/GenBank/DDBJ databases">
        <title>The diversity of rhizobia nodulating Mimosa spp. in eleven states of Brazil covering several biomes is determined by host plant, location, and edaphic factors.</title>
        <authorList>
            <person name="Rouws L."/>
            <person name="Barauna A."/>
            <person name="Beukes C."/>
            <person name="De Faria S.M."/>
            <person name="Gross E."/>
            <person name="Dos Reis Junior F.B."/>
            <person name="Simon M."/>
            <person name="Maluk M."/>
            <person name="Odee D.W."/>
            <person name="Kenicer G."/>
            <person name="Young J.P.W."/>
            <person name="Reis V.M."/>
            <person name="Zilli J."/>
            <person name="James E.K."/>
        </authorList>
    </citation>
    <scope>NUCLEOTIDE SEQUENCE [LARGE SCALE GENOMIC DNA]</scope>
    <source>
        <strain evidence="1 2">JPY167</strain>
    </source>
</reference>
<evidence type="ECO:0000313" key="2">
    <source>
        <dbReference type="Proteomes" id="UP001489897"/>
    </source>
</evidence>
<comment type="caution">
    <text evidence="1">The sequence shown here is derived from an EMBL/GenBank/DDBJ whole genome shotgun (WGS) entry which is preliminary data.</text>
</comment>